<feature type="domain" description="Type I restriction modification DNA specificity" evidence="4">
    <location>
        <begin position="25"/>
        <end position="127"/>
    </location>
</feature>
<accession>A0A0B6EA26</accession>
<dbReference type="HOGENOM" id="CLU_1903633_0_0_6"/>
<evidence type="ECO:0000313" key="5">
    <source>
        <dbReference type="EMBL" id="NDR89104.1"/>
    </source>
</evidence>
<protein>
    <submittedName>
        <fullName evidence="5">tRNA isopentenyltransferase</fullName>
    </submittedName>
</protein>
<dbReference type="KEGG" id="ftz:CH68_839"/>
<organism evidence="5">
    <name type="scientific">Francisella tularensis subsp. holarctica</name>
    <dbReference type="NCBI Taxonomy" id="119857"/>
    <lineage>
        <taxon>Bacteria</taxon>
        <taxon>Pseudomonadati</taxon>
        <taxon>Pseudomonadota</taxon>
        <taxon>Gammaproteobacteria</taxon>
        <taxon>Thiotrichales</taxon>
        <taxon>Francisellaceae</taxon>
        <taxon>Francisella</taxon>
    </lineage>
</organism>
<reference evidence="5" key="2">
    <citation type="submission" date="2020-02" db="EMBL/GenBank/DDBJ databases">
        <title>Using affinity propagation clustering for identifying bacterial clades and subclades with whole-genome sequences of Francisella tularensis.</title>
        <authorList>
            <person name="Homeier-Bachmann T."/>
            <person name="Abdel-Glil M.Y."/>
            <person name="Hackbart A."/>
            <person name="Hotzel H."/>
            <person name="Tomaso H."/>
        </authorList>
    </citation>
    <scope>NUCLEOTIDE SEQUENCE</scope>
    <source>
        <strain evidence="6">15T0085</strain>
        <strain evidence="5">17T1429</strain>
    </source>
</reference>
<dbReference type="GO" id="GO:0009307">
    <property type="term" value="P:DNA restriction-modification system"/>
    <property type="evidence" value="ECO:0007669"/>
    <property type="project" value="UniProtKB-KW"/>
</dbReference>
<proteinExistence type="inferred from homology"/>
<evidence type="ECO:0000256" key="2">
    <source>
        <dbReference type="ARBA" id="ARBA00022747"/>
    </source>
</evidence>
<dbReference type="Pfam" id="PF01420">
    <property type="entry name" value="Methylase_S"/>
    <property type="match status" value="1"/>
</dbReference>
<dbReference type="PANTHER" id="PTHR43140">
    <property type="entry name" value="TYPE-1 RESTRICTION ENZYME ECOKI SPECIFICITY PROTEIN"/>
    <property type="match status" value="1"/>
</dbReference>
<name>A0A0B6EA26_FRATU</name>
<dbReference type="Gene3D" id="3.90.220.20">
    <property type="entry name" value="DNA methylase specificity domains"/>
    <property type="match status" value="1"/>
</dbReference>
<dbReference type="RefSeq" id="WP_003018586.1">
    <property type="nucleotide sequence ID" value="NZ_AP023459.1"/>
</dbReference>
<dbReference type="GO" id="GO:0003677">
    <property type="term" value="F:DNA binding"/>
    <property type="evidence" value="ECO:0007669"/>
    <property type="project" value="UniProtKB-KW"/>
</dbReference>
<keyword evidence="3" id="KW-0238">DNA-binding</keyword>
<evidence type="ECO:0000256" key="3">
    <source>
        <dbReference type="ARBA" id="ARBA00023125"/>
    </source>
</evidence>
<reference evidence="5" key="1">
    <citation type="submission" date="2019-08" db="EMBL/GenBank/DDBJ databases">
        <authorList>
            <person name="Busch A."/>
        </authorList>
    </citation>
    <scope>NUCLEOTIDE SEQUENCE</scope>
    <source>
        <strain evidence="6">15T0085</strain>
        <strain evidence="5">17T1429</strain>
    </source>
</reference>
<dbReference type="InterPro" id="IPR000055">
    <property type="entry name" value="Restrct_endonuc_typeI_TRD"/>
</dbReference>
<dbReference type="REBASE" id="447414">
    <property type="entry name" value="S2.FtuKU1ORF8810P"/>
</dbReference>
<dbReference type="EMBL" id="JAAGJP010000022">
    <property type="protein sequence ID" value="NDS68288.1"/>
    <property type="molecule type" value="Genomic_DNA"/>
</dbReference>
<evidence type="ECO:0000313" key="6">
    <source>
        <dbReference type="EMBL" id="NDS68288.1"/>
    </source>
</evidence>
<comment type="caution">
    <text evidence="5">The sequence shown here is derived from an EMBL/GenBank/DDBJ whole genome shotgun (WGS) entry which is preliminary data.</text>
</comment>
<dbReference type="PANTHER" id="PTHR43140:SF1">
    <property type="entry name" value="TYPE I RESTRICTION ENZYME ECOKI SPECIFICITY SUBUNIT"/>
    <property type="match status" value="1"/>
</dbReference>
<dbReference type="KEGG" id="ftv:CH67_1107"/>
<evidence type="ECO:0000259" key="4">
    <source>
        <dbReference type="Pfam" id="PF01420"/>
    </source>
</evidence>
<sequence length="133" mass="15743">MPTQYKNEQNKKNKMSELYKLPAWWEWKKLGELAEYVNGMAFKPKDWSNIGLPIIRIQNLNGSDDFNYFSGEAKEKYYVKSGDILISWSASLDVYKWQGGNAILNQHIFNTIINYDVVDYDFFITLLNIHYQR</sequence>
<dbReference type="SUPFAM" id="SSF116734">
    <property type="entry name" value="DNA methylase specificity domain"/>
    <property type="match status" value="1"/>
</dbReference>
<gene>
    <name evidence="6" type="ORF">FWI86_04235</name>
    <name evidence="5" type="ORF">FWJ04_05515</name>
</gene>
<keyword evidence="5" id="KW-0808">Transferase</keyword>
<keyword evidence="2" id="KW-0680">Restriction system</keyword>
<comment type="similarity">
    <text evidence="1">Belongs to the type-I restriction system S methylase family.</text>
</comment>
<dbReference type="EMBL" id="JAAGKH010000037">
    <property type="protein sequence ID" value="NDR89104.1"/>
    <property type="molecule type" value="Genomic_DNA"/>
</dbReference>
<dbReference type="GO" id="GO:0016740">
    <property type="term" value="F:transferase activity"/>
    <property type="evidence" value="ECO:0007669"/>
    <property type="project" value="UniProtKB-KW"/>
</dbReference>
<dbReference type="InterPro" id="IPR044946">
    <property type="entry name" value="Restrct_endonuc_typeI_TRD_sf"/>
</dbReference>
<dbReference type="REBASE" id="447411">
    <property type="entry name" value="S2.FtuNVF1ORF9620P"/>
</dbReference>
<dbReference type="KEGG" id="ftc:DA46_2037"/>
<dbReference type="InterPro" id="IPR051212">
    <property type="entry name" value="Type-I_RE_S_subunit"/>
</dbReference>
<dbReference type="AlphaFoldDB" id="A0A0B6EA26"/>
<evidence type="ECO:0000256" key="1">
    <source>
        <dbReference type="ARBA" id="ARBA00010923"/>
    </source>
</evidence>